<keyword evidence="3" id="KW-0269">Exonuclease</keyword>
<dbReference type="InterPro" id="IPR012337">
    <property type="entry name" value="RNaseH-like_sf"/>
</dbReference>
<dbReference type="InterPro" id="IPR036397">
    <property type="entry name" value="RNaseH_sf"/>
</dbReference>
<dbReference type="Pfam" id="PF00929">
    <property type="entry name" value="RNase_T"/>
    <property type="match status" value="1"/>
</dbReference>
<sequence>MNYAGWPRPLLVVDVEGNGANPPDLVEVALLPVEDGRVHPDRARQWLIHPPVPIPGHIIRIHGITNEMTFTSPRWPAVAEEVGAALEGAWIVAHNAGVEYGVLTRHLPDWQPAGVIDTLRLAKAALPGHKGFGLDALLTHTSIPLDGVAGTRHRATYDAHATGLLLLHLAQHYNTWQEIAAVAVPPGMPGRLQHEENTLW</sequence>
<dbReference type="PANTHER" id="PTHR30231">
    <property type="entry name" value="DNA POLYMERASE III SUBUNIT EPSILON"/>
    <property type="match status" value="1"/>
</dbReference>
<dbReference type="InterPro" id="IPR013520">
    <property type="entry name" value="Ribonucl_H"/>
</dbReference>
<evidence type="ECO:0000313" key="6">
    <source>
        <dbReference type="Proteomes" id="UP001500460"/>
    </source>
</evidence>
<proteinExistence type="predicted"/>
<comment type="caution">
    <text evidence="5">The sequence shown here is derived from an EMBL/GenBank/DDBJ whole genome shotgun (WGS) entry which is preliminary data.</text>
</comment>
<evidence type="ECO:0000313" key="5">
    <source>
        <dbReference type="EMBL" id="GAA2439687.1"/>
    </source>
</evidence>
<dbReference type="SMART" id="SM00479">
    <property type="entry name" value="EXOIII"/>
    <property type="match status" value="1"/>
</dbReference>
<keyword evidence="1" id="KW-0540">Nuclease</keyword>
<dbReference type="PANTHER" id="PTHR30231:SF4">
    <property type="entry name" value="PROTEIN NEN2"/>
    <property type="match status" value="1"/>
</dbReference>
<dbReference type="Proteomes" id="UP001500460">
    <property type="component" value="Unassembled WGS sequence"/>
</dbReference>
<evidence type="ECO:0000256" key="1">
    <source>
        <dbReference type="ARBA" id="ARBA00022722"/>
    </source>
</evidence>
<reference evidence="6" key="1">
    <citation type="journal article" date="2019" name="Int. J. Syst. Evol. Microbiol.">
        <title>The Global Catalogue of Microorganisms (GCM) 10K type strain sequencing project: providing services to taxonomists for standard genome sequencing and annotation.</title>
        <authorList>
            <consortium name="The Broad Institute Genomics Platform"/>
            <consortium name="The Broad Institute Genome Sequencing Center for Infectious Disease"/>
            <person name="Wu L."/>
            <person name="Ma J."/>
        </authorList>
    </citation>
    <scope>NUCLEOTIDE SEQUENCE [LARGE SCALE GENOMIC DNA]</scope>
    <source>
        <strain evidence="6">JCM 6922</strain>
    </source>
</reference>
<name>A0ABP5WXT8_9ACTN</name>
<keyword evidence="2" id="KW-0378">Hydrolase</keyword>
<feature type="domain" description="Exonuclease" evidence="4">
    <location>
        <begin position="9"/>
        <end position="175"/>
    </location>
</feature>
<accession>A0ABP5WXT8</accession>
<evidence type="ECO:0000256" key="3">
    <source>
        <dbReference type="ARBA" id="ARBA00022839"/>
    </source>
</evidence>
<keyword evidence="6" id="KW-1185">Reference proteome</keyword>
<dbReference type="EMBL" id="BAAATK010000018">
    <property type="protein sequence ID" value="GAA2439687.1"/>
    <property type="molecule type" value="Genomic_DNA"/>
</dbReference>
<dbReference type="Gene3D" id="3.30.420.10">
    <property type="entry name" value="Ribonuclease H-like superfamily/Ribonuclease H"/>
    <property type="match status" value="1"/>
</dbReference>
<organism evidence="5 6">
    <name type="scientific">Streptomyces glaucus</name>
    <dbReference type="NCBI Taxonomy" id="284029"/>
    <lineage>
        <taxon>Bacteria</taxon>
        <taxon>Bacillati</taxon>
        <taxon>Actinomycetota</taxon>
        <taxon>Actinomycetes</taxon>
        <taxon>Kitasatosporales</taxon>
        <taxon>Streptomycetaceae</taxon>
        <taxon>Streptomyces</taxon>
    </lineage>
</organism>
<evidence type="ECO:0000256" key="2">
    <source>
        <dbReference type="ARBA" id="ARBA00022801"/>
    </source>
</evidence>
<dbReference type="SUPFAM" id="SSF53098">
    <property type="entry name" value="Ribonuclease H-like"/>
    <property type="match status" value="1"/>
</dbReference>
<dbReference type="RefSeq" id="WP_344603907.1">
    <property type="nucleotide sequence ID" value="NZ_BAAATK010000018.1"/>
</dbReference>
<gene>
    <name evidence="5" type="ORF">GCM10010421_32440</name>
</gene>
<dbReference type="CDD" id="cd06127">
    <property type="entry name" value="DEDDh"/>
    <property type="match status" value="1"/>
</dbReference>
<protein>
    <recommendedName>
        <fullName evidence="4">Exonuclease domain-containing protein</fullName>
    </recommendedName>
</protein>
<evidence type="ECO:0000259" key="4">
    <source>
        <dbReference type="SMART" id="SM00479"/>
    </source>
</evidence>